<sequence>MEDSCVEKIICNFLEKQPLMSSLRMHQATAILPRSVLYVTKHTGALYRSSGSLLQYFQLE</sequence>
<evidence type="ECO:0000313" key="6">
    <source>
        <dbReference type="Proteomes" id="UP000054826"/>
    </source>
</evidence>
<evidence type="ECO:0000313" key="5">
    <source>
        <dbReference type="Proteomes" id="UP000054805"/>
    </source>
</evidence>
<dbReference type="Proteomes" id="UP000054632">
    <property type="component" value="Unassembled WGS sequence"/>
</dbReference>
<organism evidence="3 6">
    <name type="scientific">Trichinella pseudospiralis</name>
    <name type="common">Parasitic roundworm</name>
    <dbReference type="NCBI Taxonomy" id="6337"/>
    <lineage>
        <taxon>Eukaryota</taxon>
        <taxon>Metazoa</taxon>
        <taxon>Ecdysozoa</taxon>
        <taxon>Nematoda</taxon>
        <taxon>Enoplea</taxon>
        <taxon>Dorylaimia</taxon>
        <taxon>Trichinellida</taxon>
        <taxon>Trichinellidae</taxon>
        <taxon>Trichinella</taxon>
    </lineage>
</organism>
<dbReference type="AlphaFoldDB" id="A0A0V1J5S6"/>
<dbReference type="Proteomes" id="UP000054805">
    <property type="component" value="Unassembled WGS sequence"/>
</dbReference>
<keyword evidence="5" id="KW-1185">Reference proteome</keyword>
<evidence type="ECO:0000313" key="2">
    <source>
        <dbReference type="EMBL" id="KRZ22215.1"/>
    </source>
</evidence>
<proteinExistence type="predicted"/>
<dbReference type="EMBL" id="JYDV01000130">
    <property type="protein sequence ID" value="KRZ30321.1"/>
    <property type="molecule type" value="Genomic_DNA"/>
</dbReference>
<comment type="caution">
    <text evidence="3">The sequence shown here is derived from an EMBL/GenBank/DDBJ whole genome shotgun (WGS) entry which is preliminary data.</text>
</comment>
<protein>
    <submittedName>
        <fullName evidence="3">Uncharacterized protein</fullName>
    </submittedName>
</protein>
<evidence type="ECO:0000313" key="3">
    <source>
        <dbReference type="EMBL" id="KRZ30321.1"/>
    </source>
</evidence>
<reference evidence="4 5" key="1">
    <citation type="submission" date="2015-01" db="EMBL/GenBank/DDBJ databases">
        <title>Evolution of Trichinella species and genotypes.</title>
        <authorList>
            <person name="Korhonen P.K."/>
            <person name="Edoardo P."/>
            <person name="Giuseppe L.R."/>
            <person name="Gasser R.B."/>
        </authorList>
    </citation>
    <scope>NUCLEOTIDE SEQUENCE [LARGE SCALE GENOMIC DNA]</scope>
    <source>
        <strain evidence="1">ISS13</strain>
        <strain evidence="3">ISS176</strain>
        <strain evidence="2">ISS588</strain>
    </source>
</reference>
<gene>
    <name evidence="1" type="ORF">T4A_5013</name>
    <name evidence="2" type="ORF">T4B_2667</name>
    <name evidence="3" type="ORF">T4C_4634</name>
</gene>
<accession>A0A0V1J5S6</accession>
<evidence type="ECO:0000313" key="4">
    <source>
        <dbReference type="Proteomes" id="UP000054632"/>
    </source>
</evidence>
<dbReference type="EMBL" id="JYDR01000148">
    <property type="protein sequence ID" value="KRY67057.1"/>
    <property type="molecule type" value="Genomic_DNA"/>
</dbReference>
<dbReference type="EMBL" id="JYDS01000179">
    <property type="protein sequence ID" value="KRZ22215.1"/>
    <property type="molecule type" value="Genomic_DNA"/>
</dbReference>
<name>A0A0V1J5S6_TRIPS</name>
<evidence type="ECO:0000313" key="1">
    <source>
        <dbReference type="EMBL" id="KRY67057.1"/>
    </source>
</evidence>
<dbReference type="Proteomes" id="UP000054826">
    <property type="component" value="Unassembled WGS sequence"/>
</dbReference>